<comment type="caution">
    <text evidence="6">The sequence shown here is derived from an EMBL/GenBank/DDBJ whole genome shotgun (WGS) entry which is preliminary data.</text>
</comment>
<keyword evidence="2" id="KW-0677">Repeat</keyword>
<dbReference type="InterPro" id="IPR036028">
    <property type="entry name" value="SH3-like_dom_sf"/>
</dbReference>
<dbReference type="Pfam" id="PF07653">
    <property type="entry name" value="SH3_2"/>
    <property type="match status" value="1"/>
</dbReference>
<keyword evidence="1 3" id="KW-0728">SH3 domain</keyword>
<protein>
    <submittedName>
        <fullName evidence="6">LIM and SH3 domain protein 1</fullName>
    </submittedName>
</protein>
<evidence type="ECO:0000259" key="5">
    <source>
        <dbReference type="PROSITE" id="PS50002"/>
    </source>
</evidence>
<organism evidence="6 7">
    <name type="scientific">Entomortierella chlamydospora</name>
    <dbReference type="NCBI Taxonomy" id="101097"/>
    <lineage>
        <taxon>Eukaryota</taxon>
        <taxon>Fungi</taxon>
        <taxon>Fungi incertae sedis</taxon>
        <taxon>Mucoromycota</taxon>
        <taxon>Mortierellomycotina</taxon>
        <taxon>Mortierellomycetes</taxon>
        <taxon>Mortierellales</taxon>
        <taxon>Mortierellaceae</taxon>
        <taxon>Entomortierella</taxon>
    </lineage>
</organism>
<feature type="compositionally biased region" description="Polar residues" evidence="4">
    <location>
        <begin position="278"/>
        <end position="299"/>
    </location>
</feature>
<feature type="compositionally biased region" description="Polar residues" evidence="4">
    <location>
        <begin position="252"/>
        <end position="261"/>
    </location>
</feature>
<dbReference type="Proteomes" id="UP000703661">
    <property type="component" value="Unassembled WGS sequence"/>
</dbReference>
<dbReference type="InterPro" id="IPR001452">
    <property type="entry name" value="SH3_domain"/>
</dbReference>
<feature type="compositionally biased region" description="Polar residues" evidence="4">
    <location>
        <begin position="174"/>
        <end position="192"/>
    </location>
</feature>
<feature type="compositionally biased region" description="Low complexity" evidence="4">
    <location>
        <begin position="235"/>
        <end position="246"/>
    </location>
</feature>
<dbReference type="InterPro" id="IPR051759">
    <property type="entry name" value="LIM-SH3_domain_protein"/>
</dbReference>
<evidence type="ECO:0000256" key="4">
    <source>
        <dbReference type="SAM" id="MobiDB-lite"/>
    </source>
</evidence>
<evidence type="ECO:0000313" key="6">
    <source>
        <dbReference type="EMBL" id="KAG0013910.1"/>
    </source>
</evidence>
<sequence length="360" mass="37748">MVQVTHAKALFDCVGDEESELSFQEGDILVDVRETSEEGWLHGRLERTGEEGLFPDNYVEIMHVNVETPTTKPNTPQLPARSQVNAATASVPSTATLIKPDPATLNTAVTKPLLPARKDPTSGVNAAPSKVVLPGMATKSMHGSFKHETTSQGGLDLGRALSGPPALPKRGNTFHENSSASTVEPTTPTESALSVRERMANLSMASQRQGSAPSTPTSIIQPTSLPPRPTGAINSPLSSAARPALPRRADNSAESTSQSATKHVYQVEDAAVPVPKLTTFSRPRSARTGKSSGSLTQKETPPSTPTTDNSTPPKLPNRPVSVATTPSSNAISASKATNSPSTGPVRFSPAAIKQSPADFN</sequence>
<feature type="compositionally biased region" description="Polar residues" evidence="4">
    <location>
        <begin position="203"/>
        <end position="223"/>
    </location>
</feature>
<dbReference type="SMART" id="SM00326">
    <property type="entry name" value="SH3"/>
    <property type="match status" value="1"/>
</dbReference>
<dbReference type="SUPFAM" id="SSF50044">
    <property type="entry name" value="SH3-domain"/>
    <property type="match status" value="1"/>
</dbReference>
<dbReference type="EMBL" id="JAAAID010000787">
    <property type="protein sequence ID" value="KAG0013910.1"/>
    <property type="molecule type" value="Genomic_DNA"/>
</dbReference>
<reference evidence="6" key="1">
    <citation type="journal article" date="2020" name="Fungal Divers.">
        <title>Resolving the Mortierellaceae phylogeny through synthesis of multi-gene phylogenetics and phylogenomics.</title>
        <authorList>
            <person name="Vandepol N."/>
            <person name="Liber J."/>
            <person name="Desiro A."/>
            <person name="Na H."/>
            <person name="Kennedy M."/>
            <person name="Barry K."/>
            <person name="Grigoriev I.V."/>
            <person name="Miller A.N."/>
            <person name="O'Donnell K."/>
            <person name="Stajich J.E."/>
            <person name="Bonito G."/>
        </authorList>
    </citation>
    <scope>NUCLEOTIDE SEQUENCE</scope>
    <source>
        <strain evidence="6">NRRL 2769</strain>
    </source>
</reference>
<keyword evidence="7" id="KW-1185">Reference proteome</keyword>
<accession>A0A9P6MU99</accession>
<dbReference type="PANTHER" id="PTHR46218">
    <property type="entry name" value="LASP"/>
    <property type="match status" value="1"/>
</dbReference>
<gene>
    <name evidence="6" type="primary">LASP1</name>
    <name evidence="6" type="ORF">BGZ80_010763</name>
</gene>
<evidence type="ECO:0000256" key="3">
    <source>
        <dbReference type="PROSITE-ProRule" id="PRU00192"/>
    </source>
</evidence>
<dbReference type="AlphaFoldDB" id="A0A9P6MU99"/>
<feature type="region of interest" description="Disordered" evidence="4">
    <location>
        <begin position="143"/>
        <end position="360"/>
    </location>
</feature>
<evidence type="ECO:0000256" key="1">
    <source>
        <dbReference type="ARBA" id="ARBA00022443"/>
    </source>
</evidence>
<dbReference type="GO" id="GO:0051015">
    <property type="term" value="F:actin filament binding"/>
    <property type="evidence" value="ECO:0007669"/>
    <property type="project" value="TreeGrafter"/>
</dbReference>
<dbReference type="PROSITE" id="PS50002">
    <property type="entry name" value="SH3"/>
    <property type="match status" value="1"/>
</dbReference>
<dbReference type="PANTHER" id="PTHR46218:SF4">
    <property type="entry name" value="LIM AND SH3 DOMAIN PROTEIN LASP"/>
    <property type="match status" value="1"/>
</dbReference>
<evidence type="ECO:0000313" key="7">
    <source>
        <dbReference type="Proteomes" id="UP000703661"/>
    </source>
</evidence>
<name>A0A9P6MU99_9FUNG</name>
<dbReference type="Gene3D" id="2.30.30.40">
    <property type="entry name" value="SH3 Domains"/>
    <property type="match status" value="1"/>
</dbReference>
<feature type="compositionally biased region" description="Polar residues" evidence="4">
    <location>
        <begin position="322"/>
        <end position="342"/>
    </location>
</feature>
<feature type="non-terminal residue" evidence="6">
    <location>
        <position position="1"/>
    </location>
</feature>
<proteinExistence type="predicted"/>
<evidence type="ECO:0000256" key="2">
    <source>
        <dbReference type="ARBA" id="ARBA00022737"/>
    </source>
</evidence>
<feature type="domain" description="SH3" evidence="5">
    <location>
        <begin position="2"/>
        <end position="64"/>
    </location>
</feature>